<organism evidence="3 4">
    <name type="scientific">Carnegiea gigantea</name>
    <dbReference type="NCBI Taxonomy" id="171969"/>
    <lineage>
        <taxon>Eukaryota</taxon>
        <taxon>Viridiplantae</taxon>
        <taxon>Streptophyta</taxon>
        <taxon>Embryophyta</taxon>
        <taxon>Tracheophyta</taxon>
        <taxon>Spermatophyta</taxon>
        <taxon>Magnoliopsida</taxon>
        <taxon>eudicotyledons</taxon>
        <taxon>Gunneridae</taxon>
        <taxon>Pentapetalae</taxon>
        <taxon>Caryophyllales</taxon>
        <taxon>Cactineae</taxon>
        <taxon>Cactaceae</taxon>
        <taxon>Cactoideae</taxon>
        <taxon>Echinocereeae</taxon>
        <taxon>Carnegiea</taxon>
    </lineage>
</organism>
<dbReference type="PANTHER" id="PTHR47926:SF376">
    <property type="entry name" value="TETRATRICOPEPTIDE-LIKE HELICAL DOMAIN SUPERFAMILY"/>
    <property type="match status" value="1"/>
</dbReference>
<dbReference type="Pfam" id="PF20431">
    <property type="entry name" value="E_motif"/>
    <property type="match status" value="1"/>
</dbReference>
<dbReference type="EMBL" id="JAKOGI010001283">
    <property type="protein sequence ID" value="KAJ8426486.1"/>
    <property type="molecule type" value="Genomic_DNA"/>
</dbReference>
<accession>A0A9Q1JMJ4</accession>
<feature type="repeat" description="PPR" evidence="2">
    <location>
        <begin position="44"/>
        <end position="74"/>
    </location>
</feature>
<evidence type="ECO:0008006" key="5">
    <source>
        <dbReference type="Google" id="ProtNLM"/>
    </source>
</evidence>
<feature type="repeat" description="PPR" evidence="2">
    <location>
        <begin position="75"/>
        <end position="109"/>
    </location>
</feature>
<keyword evidence="4" id="KW-1185">Reference proteome</keyword>
<dbReference type="AlphaFoldDB" id="A0A9Q1JMJ4"/>
<dbReference type="Gene3D" id="1.25.40.10">
    <property type="entry name" value="Tetratricopeptide repeat domain"/>
    <property type="match status" value="3"/>
</dbReference>
<comment type="caution">
    <text evidence="3">The sequence shown here is derived from an EMBL/GenBank/DDBJ whole genome shotgun (WGS) entry which is preliminary data.</text>
</comment>
<name>A0A9Q1JMJ4_9CARY</name>
<reference evidence="3" key="1">
    <citation type="submission" date="2022-04" db="EMBL/GenBank/DDBJ databases">
        <title>Carnegiea gigantea Genome sequencing and assembly v2.</title>
        <authorList>
            <person name="Copetti D."/>
            <person name="Sanderson M.J."/>
            <person name="Burquez A."/>
            <person name="Wojciechowski M.F."/>
        </authorList>
    </citation>
    <scope>NUCLEOTIDE SEQUENCE</scope>
    <source>
        <strain evidence="3">SGP5-SGP5p</strain>
        <tissue evidence="3">Aerial part</tissue>
    </source>
</reference>
<dbReference type="Pfam" id="PF01535">
    <property type="entry name" value="PPR"/>
    <property type="match status" value="4"/>
</dbReference>
<proteinExistence type="predicted"/>
<dbReference type="SUPFAM" id="SSF48452">
    <property type="entry name" value="TPR-like"/>
    <property type="match status" value="1"/>
</dbReference>
<evidence type="ECO:0000256" key="1">
    <source>
        <dbReference type="ARBA" id="ARBA00022737"/>
    </source>
</evidence>
<dbReference type="Proteomes" id="UP001153076">
    <property type="component" value="Unassembled WGS sequence"/>
</dbReference>
<dbReference type="Pfam" id="PF13041">
    <property type="entry name" value="PPR_2"/>
    <property type="match status" value="2"/>
</dbReference>
<sequence>MLRAEVCPTSYTFSSLIKACGMLFALKLGESLHCQAWKTGFDANAFLLTALVDFYGKLGRISESRKMFDEMPERDSFAWGTIISVHARAGDMSSAGQLFYEMPEKNATAWNNMIDGYSRLGDVGSAALLFNQMPMKDLVSWTTMITCYSQSKRYKDALAVFDEMMKNGIWPDEITLATIISCCAHLGALNVGKGIHCYIFQERLSLDVYIGSALVDMYAKCGQLDRSLIVFLNLEEKNVYSWNTIIEGLGAHGHGKSALAMFRNMLKGNIKPNGVTFISILSACSHAGLVAEGREVFQTMINDFQIDPQIEHYGCMADLFCKAKLLEDAQKLIKSMKIEPNAVIWGALLSGCKLCKNLEMAEIAVSKLIELEPGNCGYYSLLVTMYAEANRWKEVGKIRTTMRELGVEKRCPGASWIERENELHQFIAADKSHPASSELHILLDDLHGQLKLADYLPKQSEIQCAGSYNNNAKSQGGRVIGGGNGDILCLLLVLDITIEGRICLQWIKGDILVKVTKRFSLEWSIAVSSMSCNLQSLF</sequence>
<dbReference type="PANTHER" id="PTHR47926">
    <property type="entry name" value="PENTATRICOPEPTIDE REPEAT-CONTAINING PROTEIN"/>
    <property type="match status" value="1"/>
</dbReference>
<dbReference type="InterPro" id="IPR011990">
    <property type="entry name" value="TPR-like_helical_dom_sf"/>
</dbReference>
<evidence type="ECO:0000256" key="2">
    <source>
        <dbReference type="PROSITE-ProRule" id="PRU00708"/>
    </source>
</evidence>
<evidence type="ECO:0000313" key="4">
    <source>
        <dbReference type="Proteomes" id="UP001153076"/>
    </source>
</evidence>
<protein>
    <recommendedName>
        <fullName evidence="5">Pentatricopeptide repeat-containing protein</fullName>
    </recommendedName>
</protein>
<evidence type="ECO:0000313" key="3">
    <source>
        <dbReference type="EMBL" id="KAJ8426486.1"/>
    </source>
</evidence>
<dbReference type="NCBIfam" id="TIGR00756">
    <property type="entry name" value="PPR"/>
    <property type="match status" value="4"/>
</dbReference>
<dbReference type="FunFam" id="1.25.40.10:FF:000184">
    <property type="entry name" value="Pentatricopeptide repeat-containing protein, chloroplastic"/>
    <property type="match status" value="1"/>
</dbReference>
<keyword evidence="1" id="KW-0677">Repeat</keyword>
<feature type="repeat" description="PPR" evidence="2">
    <location>
        <begin position="238"/>
        <end position="272"/>
    </location>
</feature>
<dbReference type="FunFam" id="1.25.40.10:FF:000934">
    <property type="entry name" value="Pentatricopeptide repeat-containing protein"/>
    <property type="match status" value="1"/>
</dbReference>
<dbReference type="OrthoDB" id="185373at2759"/>
<gene>
    <name evidence="3" type="ORF">Cgig2_014284</name>
</gene>
<dbReference type="GO" id="GO:0009451">
    <property type="term" value="P:RNA modification"/>
    <property type="evidence" value="ECO:0007669"/>
    <property type="project" value="InterPro"/>
</dbReference>
<feature type="repeat" description="PPR" evidence="2">
    <location>
        <begin position="137"/>
        <end position="171"/>
    </location>
</feature>
<dbReference type="InterPro" id="IPR046960">
    <property type="entry name" value="PPR_At4g14850-like_plant"/>
</dbReference>
<dbReference type="PROSITE" id="PS51375">
    <property type="entry name" value="PPR"/>
    <property type="match status" value="4"/>
</dbReference>
<dbReference type="InterPro" id="IPR046848">
    <property type="entry name" value="E_motif"/>
</dbReference>
<dbReference type="InterPro" id="IPR002885">
    <property type="entry name" value="PPR_rpt"/>
</dbReference>
<dbReference type="GO" id="GO:0003723">
    <property type="term" value="F:RNA binding"/>
    <property type="evidence" value="ECO:0007669"/>
    <property type="project" value="InterPro"/>
</dbReference>